<gene>
    <name evidence="5" type="ORF">L345_00660</name>
</gene>
<dbReference type="Gene3D" id="3.30.70.1390">
    <property type="entry name" value="ROC domain from the Parkinson's disease-associated leucine-rich repeat kinase 2"/>
    <property type="match status" value="1"/>
</dbReference>
<dbReference type="InterPro" id="IPR003591">
    <property type="entry name" value="Leu-rich_rpt_typical-subtyp"/>
</dbReference>
<protein>
    <recommendedName>
        <fullName evidence="4">Roc domain-containing protein</fullName>
    </recommendedName>
</protein>
<dbReference type="EMBL" id="AZIM01000082">
    <property type="protein sequence ID" value="ETE73503.1"/>
    <property type="molecule type" value="Genomic_DNA"/>
</dbReference>
<proteinExistence type="predicted"/>
<dbReference type="OrthoDB" id="9041747at2759"/>
<dbReference type="PANTHER" id="PTHR48051">
    <property type="match status" value="1"/>
</dbReference>
<dbReference type="PROSITE" id="PS51450">
    <property type="entry name" value="LRR"/>
    <property type="match status" value="2"/>
</dbReference>
<dbReference type="Pfam" id="PF23030">
    <property type="entry name" value="SCAF11-like_C"/>
    <property type="match status" value="1"/>
</dbReference>
<dbReference type="InterPro" id="IPR001611">
    <property type="entry name" value="Leu-rich_rpt"/>
</dbReference>
<keyword evidence="2" id="KW-0677">Repeat</keyword>
<feature type="non-terminal residue" evidence="5">
    <location>
        <position position="1"/>
    </location>
</feature>
<sequence length="330" mass="38393">MKKLHMQERAVEEVKLAIKPFYQKREITKEEYKDILRKAVQKVGIVEWLHFLLRVAVLACVNKREDRKERIESLNLDRNKLKHVTGISSFYNLKKLILSKNAMTDFPVEIRNLIHLEKLELNQNQIRDIPEGIFSSLSKLKHLRLNNNCLDSLPKDLSSCRDCLQYLNLSTNVFQAIPKVVLELKNLQEFYVQNNFLRQLPKEMFTELSLKMFKVNGNSLREPPDEVCAGGIKQIISYFNQLQNGQAEEDKRVKTMFLGTSLAGKSTVCKSLKQGQVVRLSKEERTVGIEISEFHIQGFTFLFWDFAGQLEYYVTHHMFITSQALVILIL</sequence>
<dbReference type="SUPFAM" id="SSF52540">
    <property type="entry name" value="P-loop containing nucleoside triphosphate hydrolases"/>
    <property type="match status" value="1"/>
</dbReference>
<name>V8PHM2_OPHHA</name>
<reference evidence="5 6" key="1">
    <citation type="journal article" date="2013" name="Proc. Natl. Acad. Sci. U.S.A.">
        <title>The king cobra genome reveals dynamic gene evolution and adaptation in the snake venom system.</title>
        <authorList>
            <person name="Vonk F.J."/>
            <person name="Casewell N.R."/>
            <person name="Henkel C.V."/>
            <person name="Heimberg A.M."/>
            <person name="Jansen H.J."/>
            <person name="McCleary R.J."/>
            <person name="Kerkkamp H.M."/>
            <person name="Vos R.A."/>
            <person name="Guerreiro I."/>
            <person name="Calvete J.J."/>
            <person name="Wuster W."/>
            <person name="Woods A.E."/>
            <person name="Logan J.M."/>
            <person name="Harrison R.A."/>
            <person name="Castoe T.A."/>
            <person name="de Koning A.P."/>
            <person name="Pollock D.D."/>
            <person name="Yandell M."/>
            <person name="Calderon D."/>
            <person name="Renjifo C."/>
            <person name="Currier R.B."/>
            <person name="Salgado D."/>
            <person name="Pla D."/>
            <person name="Sanz L."/>
            <person name="Hyder A.S."/>
            <person name="Ribeiro J.M."/>
            <person name="Arntzen J.W."/>
            <person name="van den Thillart G.E."/>
            <person name="Boetzer M."/>
            <person name="Pirovano W."/>
            <person name="Dirks R.P."/>
            <person name="Spaink H.P."/>
            <person name="Duboule D."/>
            <person name="McGlinn E."/>
            <person name="Kini R.M."/>
            <person name="Richardson M.K."/>
        </authorList>
    </citation>
    <scope>NUCLEOTIDE SEQUENCE</scope>
    <source>
        <tissue evidence="5">Blood</tissue>
    </source>
</reference>
<dbReference type="PANTHER" id="PTHR48051:SF55">
    <property type="entry name" value="MALIGNANT FIBROUS HISTIOCYTOMA-AMPLIFIED SEQUENCE 1 HOMOLOG"/>
    <property type="match status" value="1"/>
</dbReference>
<dbReference type="SMART" id="SM00369">
    <property type="entry name" value="LRR_TYP"/>
    <property type="match status" value="4"/>
</dbReference>
<dbReference type="GO" id="GO:0000166">
    <property type="term" value="F:nucleotide binding"/>
    <property type="evidence" value="ECO:0007669"/>
    <property type="project" value="UniProtKB-KW"/>
</dbReference>
<dbReference type="GO" id="GO:0009966">
    <property type="term" value="P:regulation of signal transduction"/>
    <property type="evidence" value="ECO:0007669"/>
    <property type="project" value="UniProtKB-ARBA"/>
</dbReference>
<keyword evidence="3" id="KW-0547">Nucleotide-binding</keyword>
<accession>V8PHM2</accession>
<dbReference type="InterPro" id="IPR032675">
    <property type="entry name" value="LRR_dom_sf"/>
</dbReference>
<dbReference type="PROSITE" id="PS51424">
    <property type="entry name" value="ROC"/>
    <property type="match status" value="1"/>
</dbReference>
<dbReference type="InterPro" id="IPR057031">
    <property type="entry name" value="SFR19-like_C"/>
</dbReference>
<evidence type="ECO:0000256" key="2">
    <source>
        <dbReference type="ARBA" id="ARBA00022737"/>
    </source>
</evidence>
<dbReference type="InterPro" id="IPR027417">
    <property type="entry name" value="P-loop_NTPase"/>
</dbReference>
<feature type="domain" description="Roc" evidence="4">
    <location>
        <begin position="246"/>
        <end position="330"/>
    </location>
</feature>
<keyword evidence="1" id="KW-0433">Leucine-rich repeat</keyword>
<organism evidence="5 6">
    <name type="scientific">Ophiophagus hannah</name>
    <name type="common">King cobra</name>
    <name type="synonym">Naja hannah</name>
    <dbReference type="NCBI Taxonomy" id="8665"/>
    <lineage>
        <taxon>Eukaryota</taxon>
        <taxon>Metazoa</taxon>
        <taxon>Chordata</taxon>
        <taxon>Craniata</taxon>
        <taxon>Vertebrata</taxon>
        <taxon>Euteleostomi</taxon>
        <taxon>Lepidosauria</taxon>
        <taxon>Squamata</taxon>
        <taxon>Bifurcata</taxon>
        <taxon>Unidentata</taxon>
        <taxon>Episquamata</taxon>
        <taxon>Toxicofera</taxon>
        <taxon>Serpentes</taxon>
        <taxon>Colubroidea</taxon>
        <taxon>Elapidae</taxon>
        <taxon>Elapinae</taxon>
        <taxon>Ophiophagus</taxon>
    </lineage>
</organism>
<comment type="caution">
    <text evidence="5">The sequence shown here is derived from an EMBL/GenBank/DDBJ whole genome shotgun (WGS) entry which is preliminary data.</text>
</comment>
<evidence type="ECO:0000313" key="5">
    <source>
        <dbReference type="EMBL" id="ETE73503.1"/>
    </source>
</evidence>
<dbReference type="SUPFAM" id="SSF52058">
    <property type="entry name" value="L domain-like"/>
    <property type="match status" value="1"/>
</dbReference>
<dbReference type="Gene3D" id="3.80.10.10">
    <property type="entry name" value="Ribonuclease Inhibitor"/>
    <property type="match status" value="1"/>
</dbReference>
<dbReference type="InterPro" id="IPR050216">
    <property type="entry name" value="LRR_domain-containing"/>
</dbReference>
<dbReference type="InterPro" id="IPR020859">
    <property type="entry name" value="ROC"/>
</dbReference>
<dbReference type="Pfam" id="PF08477">
    <property type="entry name" value="Roc"/>
    <property type="match status" value="1"/>
</dbReference>
<evidence type="ECO:0000256" key="1">
    <source>
        <dbReference type="ARBA" id="ARBA00022614"/>
    </source>
</evidence>
<evidence type="ECO:0000256" key="3">
    <source>
        <dbReference type="ARBA" id="ARBA00022741"/>
    </source>
</evidence>
<dbReference type="Proteomes" id="UP000018936">
    <property type="component" value="Unassembled WGS sequence"/>
</dbReference>
<evidence type="ECO:0000313" key="6">
    <source>
        <dbReference type="Proteomes" id="UP000018936"/>
    </source>
</evidence>
<dbReference type="AlphaFoldDB" id="V8PHM2"/>
<keyword evidence="6" id="KW-1185">Reference proteome</keyword>
<evidence type="ECO:0000259" key="4">
    <source>
        <dbReference type="PROSITE" id="PS51424"/>
    </source>
</evidence>
<dbReference type="GO" id="GO:0005737">
    <property type="term" value="C:cytoplasm"/>
    <property type="evidence" value="ECO:0007669"/>
    <property type="project" value="TreeGrafter"/>
</dbReference>
<dbReference type="Pfam" id="PF13855">
    <property type="entry name" value="LRR_8"/>
    <property type="match status" value="1"/>
</dbReference>